<dbReference type="PANTHER" id="PTHR10848:SF0">
    <property type="entry name" value="MEIOTIC RECOMBINATION PROTEIN SPO11"/>
    <property type="match status" value="1"/>
</dbReference>
<evidence type="ECO:0000313" key="13">
    <source>
        <dbReference type="EMBL" id="WBW72025.1"/>
    </source>
</evidence>
<keyword evidence="5" id="KW-0479">Metal-binding</keyword>
<evidence type="ECO:0000256" key="9">
    <source>
        <dbReference type="ARBA" id="ARBA00023235"/>
    </source>
</evidence>
<gene>
    <name evidence="13" type="primary">rec12</name>
    <name evidence="13" type="ORF">SOMG_00367</name>
</gene>
<dbReference type="PROSITE" id="PS52041">
    <property type="entry name" value="TOPO_IIB"/>
    <property type="match status" value="1"/>
</dbReference>
<dbReference type="GO" id="GO:0003677">
    <property type="term" value="F:DNA binding"/>
    <property type="evidence" value="ECO:0007669"/>
    <property type="project" value="UniProtKB-UniRule"/>
</dbReference>
<dbReference type="InterPro" id="IPR036388">
    <property type="entry name" value="WH-like_DNA-bd_sf"/>
</dbReference>
<dbReference type="CDD" id="cd00223">
    <property type="entry name" value="TOPRIM_TopoIIB_SPO"/>
    <property type="match status" value="1"/>
</dbReference>
<organism evidence="13 14">
    <name type="scientific">Schizosaccharomyces osmophilus</name>
    <dbReference type="NCBI Taxonomy" id="2545709"/>
    <lineage>
        <taxon>Eukaryota</taxon>
        <taxon>Fungi</taxon>
        <taxon>Dikarya</taxon>
        <taxon>Ascomycota</taxon>
        <taxon>Taphrinomycotina</taxon>
        <taxon>Schizosaccharomycetes</taxon>
        <taxon>Schizosaccharomycetales</taxon>
        <taxon>Schizosaccharomycetaceae</taxon>
        <taxon>Schizosaccharomyces</taxon>
    </lineage>
</organism>
<dbReference type="GeneID" id="80873850"/>
<evidence type="ECO:0000256" key="8">
    <source>
        <dbReference type="ARBA" id="ARBA00023125"/>
    </source>
</evidence>
<keyword evidence="9 10" id="KW-0413">Isomerase</keyword>
<dbReference type="EC" id="5.6.2.2" evidence="4"/>
<feature type="active site" description="O-(5'-phospho-DNA)-tyrosine intermediate" evidence="10">
    <location>
        <position position="104"/>
    </location>
</feature>
<comment type="similarity">
    <text evidence="3 10">Belongs to the TOP6A family.</text>
</comment>
<accession>A0AAE9WA06</accession>
<feature type="domain" description="Topoisomerase 6 subunit A/Spo11 TOPRIM" evidence="12">
    <location>
        <begin position="180"/>
        <end position="337"/>
    </location>
</feature>
<dbReference type="AlphaFoldDB" id="A0AAE9WA06"/>
<dbReference type="Pfam" id="PF04406">
    <property type="entry name" value="TP6A_N"/>
    <property type="match status" value="1"/>
</dbReference>
<dbReference type="SUPFAM" id="SSF56726">
    <property type="entry name" value="DNA topoisomerase IV, alpha subunit"/>
    <property type="match status" value="1"/>
</dbReference>
<dbReference type="GO" id="GO:0007131">
    <property type="term" value="P:reciprocal meiotic recombination"/>
    <property type="evidence" value="ECO:0007669"/>
    <property type="project" value="TreeGrafter"/>
</dbReference>
<evidence type="ECO:0000259" key="12">
    <source>
        <dbReference type="Pfam" id="PF21180"/>
    </source>
</evidence>
<dbReference type="Proteomes" id="UP001212411">
    <property type="component" value="Chromosome 1"/>
</dbReference>
<keyword evidence="6" id="KW-0460">Magnesium</keyword>
<dbReference type="GO" id="GO:0005524">
    <property type="term" value="F:ATP binding"/>
    <property type="evidence" value="ECO:0007669"/>
    <property type="project" value="InterPro"/>
</dbReference>
<comment type="catalytic activity">
    <reaction evidence="1 10">
        <text>ATP-dependent breakage, passage and rejoining of double-stranded DNA.</text>
        <dbReference type="EC" id="5.6.2.2"/>
    </reaction>
</comment>
<dbReference type="PANTHER" id="PTHR10848">
    <property type="entry name" value="MEIOTIC RECOMBINATION PROTEIN SPO11"/>
    <property type="match status" value="1"/>
</dbReference>
<evidence type="ECO:0000256" key="7">
    <source>
        <dbReference type="ARBA" id="ARBA00023029"/>
    </source>
</evidence>
<evidence type="ECO:0000256" key="10">
    <source>
        <dbReference type="PROSITE-ProRule" id="PRU01385"/>
    </source>
</evidence>
<feature type="domain" description="Spo11/DNA topoisomerase VI subunit A N-terminal" evidence="11">
    <location>
        <begin position="76"/>
        <end position="136"/>
    </location>
</feature>
<protein>
    <recommendedName>
        <fullName evidence="4">DNA topoisomerase (ATP-hydrolyzing)</fullName>
        <ecNumber evidence="4">5.6.2.2</ecNumber>
    </recommendedName>
</protein>
<sequence>MAFVKEEEEKVNFFNVKERVEAIVKSFLKQLADPSKTPAFLSLSKRKASGRVFSSKGSFSKTPRPKKYNIINHPIKVAQILQVLDCIHEAIETESVVTKRDIFYHDVQLFKKQSVVDELIEDLACTIGCPRSALNVEASGKGLVYGPLSITLQEGEKLETSKPTLISYHPISFLKSTANWVLVVEKEAVFQTLVERGLEDTILITAKGFPDLSTRKFLLEITKYLPELPIFGIFDWDPYGILIYSCYKHGSKASGYENSMLLPQLQFLGPFDQDIFPENYSYSLSFGKRDTTIARNLLQSDCLRCEPHIREQLQRMLFLQKKAELQAIPNLFKWTEKKLLETKADSKIGLAGTHIR</sequence>
<dbReference type="GO" id="GO:0000706">
    <property type="term" value="P:meiotic DNA double-strand break processing"/>
    <property type="evidence" value="ECO:0007669"/>
    <property type="project" value="TreeGrafter"/>
</dbReference>
<keyword evidence="7 10" id="KW-0799">Topoisomerase</keyword>
<evidence type="ECO:0000256" key="4">
    <source>
        <dbReference type="ARBA" id="ARBA00012895"/>
    </source>
</evidence>
<dbReference type="GO" id="GO:0000228">
    <property type="term" value="C:nuclear chromosome"/>
    <property type="evidence" value="ECO:0007669"/>
    <property type="project" value="TreeGrafter"/>
</dbReference>
<dbReference type="InterPro" id="IPR036078">
    <property type="entry name" value="Spo11/TopoVI_A_sf"/>
</dbReference>
<name>A0AAE9WA06_9SCHI</name>
<evidence type="ECO:0000256" key="6">
    <source>
        <dbReference type="ARBA" id="ARBA00022842"/>
    </source>
</evidence>
<keyword evidence="8 10" id="KW-0238">DNA-binding</keyword>
<dbReference type="InterPro" id="IPR034136">
    <property type="entry name" value="TOPRIM_Topo6A/Spo11"/>
</dbReference>
<dbReference type="GO" id="GO:0042138">
    <property type="term" value="P:meiotic DNA double-strand break formation"/>
    <property type="evidence" value="ECO:0007669"/>
    <property type="project" value="TreeGrafter"/>
</dbReference>
<evidence type="ECO:0000256" key="2">
    <source>
        <dbReference type="ARBA" id="ARBA00001946"/>
    </source>
</evidence>
<comment type="cofactor">
    <cofactor evidence="2">
        <name>Mg(2+)</name>
        <dbReference type="ChEBI" id="CHEBI:18420"/>
    </cofactor>
</comment>
<dbReference type="EMBL" id="CP115611">
    <property type="protein sequence ID" value="WBW72025.1"/>
    <property type="molecule type" value="Genomic_DNA"/>
</dbReference>
<dbReference type="Gene3D" id="3.40.1360.10">
    <property type="match status" value="1"/>
</dbReference>
<dbReference type="Gene3D" id="1.10.10.10">
    <property type="entry name" value="Winged helix-like DNA-binding domain superfamily/Winged helix DNA-binding domain"/>
    <property type="match status" value="1"/>
</dbReference>
<evidence type="ECO:0000259" key="11">
    <source>
        <dbReference type="Pfam" id="PF04406"/>
    </source>
</evidence>
<dbReference type="KEGG" id="som:SOMG_00367"/>
<keyword evidence="14" id="KW-1185">Reference proteome</keyword>
<evidence type="ECO:0000256" key="5">
    <source>
        <dbReference type="ARBA" id="ARBA00022723"/>
    </source>
</evidence>
<reference evidence="13 14" key="1">
    <citation type="journal article" date="2023" name="G3 (Bethesda)">
        <title>A high-quality reference genome for the fission yeast Schizosaccharomyces osmophilus.</title>
        <authorList>
            <person name="Jia G.S."/>
            <person name="Zhang W.C."/>
            <person name="Liang Y."/>
            <person name="Liu X.H."/>
            <person name="Rhind N."/>
            <person name="Pidoux A."/>
            <person name="Brysch-Herzberg M."/>
            <person name="Du L.L."/>
        </authorList>
    </citation>
    <scope>NUCLEOTIDE SEQUENCE [LARGE SCALE GENOMIC DNA]</scope>
    <source>
        <strain evidence="13 14">CBS 15793</strain>
    </source>
</reference>
<evidence type="ECO:0000256" key="1">
    <source>
        <dbReference type="ARBA" id="ARBA00000185"/>
    </source>
</evidence>
<dbReference type="Pfam" id="PF21180">
    <property type="entry name" value="TOP6A-Spo11_Toprim"/>
    <property type="match status" value="1"/>
</dbReference>
<dbReference type="GO" id="GO:0003918">
    <property type="term" value="F:DNA topoisomerase type II (double strand cut, ATP-hydrolyzing) activity"/>
    <property type="evidence" value="ECO:0007669"/>
    <property type="project" value="UniProtKB-UniRule"/>
</dbReference>
<dbReference type="InterPro" id="IPR002815">
    <property type="entry name" value="Spo11/TopoVI_A"/>
</dbReference>
<dbReference type="RefSeq" id="XP_056036268.1">
    <property type="nucleotide sequence ID" value="XM_056179161.1"/>
</dbReference>
<proteinExistence type="inferred from homology"/>
<evidence type="ECO:0000256" key="3">
    <source>
        <dbReference type="ARBA" id="ARBA00006559"/>
    </source>
</evidence>
<dbReference type="GO" id="GO:0046872">
    <property type="term" value="F:metal ion binding"/>
    <property type="evidence" value="ECO:0007669"/>
    <property type="project" value="UniProtKB-KW"/>
</dbReference>
<evidence type="ECO:0000313" key="14">
    <source>
        <dbReference type="Proteomes" id="UP001212411"/>
    </source>
</evidence>
<dbReference type="PRINTS" id="PR01550">
    <property type="entry name" value="TOP6AFAMILY"/>
</dbReference>
<dbReference type="InterPro" id="IPR013049">
    <property type="entry name" value="Spo11/TopoVI_A_N"/>
</dbReference>